<reference evidence="2 3" key="1">
    <citation type="submission" date="2018-09" db="EMBL/GenBank/DDBJ databases">
        <title>whole genome sequence of T. equiperdum IVM-t1 strain.</title>
        <authorList>
            <person name="Suganuma K."/>
        </authorList>
    </citation>
    <scope>NUCLEOTIDE SEQUENCE [LARGE SCALE GENOMIC DNA]</scope>
    <source>
        <strain evidence="2 3">IVM-t1</strain>
    </source>
</reference>
<name>A0A3L6L4J3_9TRYP</name>
<organism evidence="2 3">
    <name type="scientific">Trypanosoma brucei equiperdum</name>
    <dbReference type="NCBI Taxonomy" id="630700"/>
    <lineage>
        <taxon>Eukaryota</taxon>
        <taxon>Discoba</taxon>
        <taxon>Euglenozoa</taxon>
        <taxon>Kinetoplastea</taxon>
        <taxon>Metakinetoplastina</taxon>
        <taxon>Trypanosomatida</taxon>
        <taxon>Trypanosomatidae</taxon>
        <taxon>Trypanosoma</taxon>
    </lineage>
</organism>
<accession>A0A3L6L4J3</accession>
<evidence type="ECO:0000256" key="1">
    <source>
        <dbReference type="SAM" id="Phobius"/>
    </source>
</evidence>
<feature type="transmembrane region" description="Helical" evidence="1">
    <location>
        <begin position="20"/>
        <end position="39"/>
    </location>
</feature>
<feature type="transmembrane region" description="Helical" evidence="1">
    <location>
        <begin position="208"/>
        <end position="225"/>
    </location>
</feature>
<sequence length="279" mass="32006">MLTDTLTIPPSTLLVKPPGLVAPIFEIFFSLAGLILRNGTDDRFFFFLKSPRCKFTGMIAGHARHVRYHATQSVTGRHTLFRCTRTYVHECLHGRVGAESAMIAFPGHYRSIQIYLHFLLPPFFAGIPTMSRYPSSKRLRCKRARVGAHFDILFLQFEVEVPDFARRCLSLQWPPSIFFAVIFSPPLSYALTFSSLIRLCYRKFGGQLLIYIYFILFFKASHIPTRHVDKYKATRPAPGNLTRMVEYTFPSDLFLLFDKLKPRKRVKPPEVLKHQGGGG</sequence>
<comment type="caution">
    <text evidence="2">The sequence shown here is derived from an EMBL/GenBank/DDBJ whole genome shotgun (WGS) entry which is preliminary data.</text>
</comment>
<protein>
    <submittedName>
        <fullName evidence="2">Uncharacterized protein</fullName>
    </submittedName>
</protein>
<dbReference type="EMBL" id="QSBY01000007">
    <property type="protein sequence ID" value="RHW71559.1"/>
    <property type="molecule type" value="Genomic_DNA"/>
</dbReference>
<proteinExistence type="predicted"/>
<keyword evidence="1" id="KW-1133">Transmembrane helix</keyword>
<evidence type="ECO:0000313" key="2">
    <source>
        <dbReference type="EMBL" id="RHW71559.1"/>
    </source>
</evidence>
<gene>
    <name evidence="2" type="ORF">DPX39_070044900</name>
</gene>
<dbReference type="AlphaFoldDB" id="A0A3L6L4J3"/>
<keyword evidence="1" id="KW-0812">Transmembrane</keyword>
<feature type="transmembrane region" description="Helical" evidence="1">
    <location>
        <begin position="177"/>
        <end position="201"/>
    </location>
</feature>
<feature type="transmembrane region" description="Helical" evidence="1">
    <location>
        <begin position="112"/>
        <end position="130"/>
    </location>
</feature>
<keyword evidence="1" id="KW-0472">Membrane</keyword>
<evidence type="ECO:0000313" key="3">
    <source>
        <dbReference type="Proteomes" id="UP000266743"/>
    </source>
</evidence>
<dbReference type="Proteomes" id="UP000266743">
    <property type="component" value="Chromosome 7"/>
</dbReference>